<accession>H3AC46</accession>
<dbReference type="Pfam" id="PF19047">
    <property type="entry name" value="HOOK_N"/>
    <property type="match status" value="1"/>
</dbReference>
<dbReference type="eggNOG" id="ENOG502QTJ1">
    <property type="taxonomic scope" value="Eukaryota"/>
</dbReference>
<evidence type="ECO:0000256" key="2">
    <source>
        <dbReference type="ARBA" id="ARBA00006946"/>
    </source>
</evidence>
<organism evidence="10 11">
    <name type="scientific">Latimeria chalumnae</name>
    <name type="common">Coelacanth</name>
    <dbReference type="NCBI Taxonomy" id="7897"/>
    <lineage>
        <taxon>Eukaryota</taxon>
        <taxon>Metazoa</taxon>
        <taxon>Chordata</taxon>
        <taxon>Craniata</taxon>
        <taxon>Vertebrata</taxon>
        <taxon>Euteleostomi</taxon>
        <taxon>Coelacanthiformes</taxon>
        <taxon>Coelacanthidae</taxon>
        <taxon>Latimeria</taxon>
    </lineage>
</organism>
<evidence type="ECO:0000256" key="1">
    <source>
        <dbReference type="ARBA" id="ARBA00004245"/>
    </source>
</evidence>
<keyword evidence="6" id="KW-0206">Cytoskeleton</keyword>
<proteinExistence type="inferred from homology"/>
<feature type="coiled-coil region" evidence="7">
    <location>
        <begin position="184"/>
        <end position="439"/>
    </location>
</feature>
<dbReference type="PANTHER" id="PTHR18947">
    <property type="entry name" value="HOOK PROTEINS"/>
    <property type="match status" value="1"/>
</dbReference>
<dbReference type="EMBL" id="AFYH01054225">
    <property type="status" value="NOT_ANNOTATED_CDS"/>
    <property type="molecule type" value="Genomic_DNA"/>
</dbReference>
<dbReference type="EMBL" id="AFYH01054224">
    <property type="status" value="NOT_ANNOTATED_CDS"/>
    <property type="molecule type" value="Genomic_DNA"/>
</dbReference>
<keyword evidence="4" id="KW-0493">Microtubule</keyword>
<dbReference type="GO" id="GO:0051959">
    <property type="term" value="F:dynein light intermediate chain binding"/>
    <property type="evidence" value="ECO:0007669"/>
    <property type="project" value="TreeGrafter"/>
</dbReference>
<reference evidence="10" key="3">
    <citation type="submission" date="2025-09" db="UniProtKB">
        <authorList>
            <consortium name="Ensembl"/>
        </authorList>
    </citation>
    <scope>IDENTIFICATION</scope>
</reference>
<evidence type="ECO:0000259" key="9">
    <source>
        <dbReference type="PROSITE" id="PS50021"/>
    </source>
</evidence>
<dbReference type="GO" id="GO:0005813">
    <property type="term" value="C:centrosome"/>
    <property type="evidence" value="ECO:0007669"/>
    <property type="project" value="TreeGrafter"/>
</dbReference>
<dbReference type="EMBL" id="AFYH01054230">
    <property type="status" value="NOT_ANNOTATED_CDS"/>
    <property type="molecule type" value="Genomic_DNA"/>
</dbReference>
<dbReference type="InterPro" id="IPR036872">
    <property type="entry name" value="CH_dom_sf"/>
</dbReference>
<evidence type="ECO:0000256" key="6">
    <source>
        <dbReference type="ARBA" id="ARBA00023212"/>
    </source>
</evidence>
<dbReference type="FunCoup" id="H3AC46">
    <property type="interactions" value="1539"/>
</dbReference>
<dbReference type="InterPro" id="IPR008636">
    <property type="entry name" value="Hook_C"/>
</dbReference>
<comment type="similarity">
    <text evidence="2">Belongs to the hook family.</text>
</comment>
<gene>
    <name evidence="10" type="primary">HOOK2</name>
</gene>
<evidence type="ECO:0000313" key="11">
    <source>
        <dbReference type="Proteomes" id="UP000008672"/>
    </source>
</evidence>
<dbReference type="GO" id="GO:0008017">
    <property type="term" value="F:microtubule binding"/>
    <property type="evidence" value="ECO:0007669"/>
    <property type="project" value="InterPro"/>
</dbReference>
<feature type="coiled-coil region" evidence="7">
    <location>
        <begin position="489"/>
        <end position="665"/>
    </location>
</feature>
<dbReference type="FunFam" id="1.10.418.10:FF:000024">
    <property type="entry name" value="Hook homolog 3 (Drosophila)"/>
    <property type="match status" value="1"/>
</dbReference>
<dbReference type="GO" id="GO:0005737">
    <property type="term" value="C:cytoplasm"/>
    <property type="evidence" value="ECO:0007669"/>
    <property type="project" value="TreeGrafter"/>
</dbReference>
<dbReference type="EMBL" id="AFYH01054231">
    <property type="status" value="NOT_ANNOTATED_CDS"/>
    <property type="molecule type" value="Genomic_DNA"/>
</dbReference>
<dbReference type="EMBL" id="AFYH01054227">
    <property type="status" value="NOT_ANNOTATED_CDS"/>
    <property type="molecule type" value="Genomic_DNA"/>
</dbReference>
<dbReference type="Pfam" id="PF05622">
    <property type="entry name" value="HOOK"/>
    <property type="match status" value="1"/>
</dbReference>
<dbReference type="AlphaFoldDB" id="H3AC46"/>
<evidence type="ECO:0000256" key="5">
    <source>
        <dbReference type="ARBA" id="ARBA00023054"/>
    </source>
</evidence>
<evidence type="ECO:0000256" key="4">
    <source>
        <dbReference type="ARBA" id="ARBA00022701"/>
    </source>
</evidence>
<dbReference type="HOGENOM" id="CLU_011214_1_0_1"/>
<dbReference type="EMBL" id="AFYH01054226">
    <property type="status" value="NOT_ANNOTATED_CDS"/>
    <property type="molecule type" value="Genomic_DNA"/>
</dbReference>
<dbReference type="Ensembl" id="ENSLACT00000007277.1">
    <property type="protein sequence ID" value="ENSLACP00000007217.1"/>
    <property type="gene ID" value="ENSLACG00000006401.1"/>
</dbReference>
<dbReference type="PANTHER" id="PTHR18947:SF37">
    <property type="entry name" value="PROTEIN HOOK HOMOLOG 2"/>
    <property type="match status" value="1"/>
</dbReference>
<keyword evidence="11" id="KW-1185">Reference proteome</keyword>
<dbReference type="InParanoid" id="H3AC46"/>
<dbReference type="Proteomes" id="UP000008672">
    <property type="component" value="Unassembled WGS sequence"/>
</dbReference>
<dbReference type="EMBL" id="AFYH01054233">
    <property type="status" value="NOT_ANNOTATED_CDS"/>
    <property type="molecule type" value="Genomic_DNA"/>
</dbReference>
<dbReference type="SUPFAM" id="SSF116907">
    <property type="entry name" value="Hook domain"/>
    <property type="match status" value="1"/>
</dbReference>
<dbReference type="InterPro" id="IPR001715">
    <property type="entry name" value="CH_dom"/>
</dbReference>
<evidence type="ECO:0000256" key="3">
    <source>
        <dbReference type="ARBA" id="ARBA00022490"/>
    </source>
</evidence>
<keyword evidence="3" id="KW-0963">Cytoplasm</keyword>
<dbReference type="EMBL" id="AFYH01054229">
    <property type="status" value="NOT_ANNOTATED_CDS"/>
    <property type="molecule type" value="Genomic_DNA"/>
</dbReference>
<dbReference type="EMBL" id="AFYH01054232">
    <property type="status" value="NOT_ANNOTATED_CDS"/>
    <property type="molecule type" value="Genomic_DNA"/>
</dbReference>
<dbReference type="GeneTree" id="ENSGT00940000160152"/>
<evidence type="ECO:0000313" key="10">
    <source>
        <dbReference type="Ensembl" id="ENSLACP00000007217.1"/>
    </source>
</evidence>
<feature type="domain" description="Calponin-homology (CH)" evidence="9">
    <location>
        <begin position="10"/>
        <end position="126"/>
    </location>
</feature>
<sequence length="721" mass="84394">SAVAMSVDKTELCDSLLIWLQTFQVPSPCATKADLTSGVTIAHVLHRIDPSWFSAAWLGRIKEEACDNWRLKVSNLKKILQSVQEYYVDVLGHQISDYYLPDVILIGEHSHAGELGRLLQLVLGCAVSCEKKQVSINNDLTTNENLVTISKIKRQPLMNKESGDNVNTEMYGDFDNQSRKYYFLSDDMEEKDDLSQRCHELELQVSTLMEEKNNLLIENKTLREQANHSDSFDESSSISVKKLLLLQSQIEQLQEENFRLESAKDDYRIRCEELERDFFDLRHRNDELTSLAEEAQSLKDEMDILRHSSDKVIKLEAMVETYKKKLEDLGDLRRQVKLLEERNTIYMEKTCDLEEELKKANAVRNQLEMHKKQVCELHSKHSLEAVKAEKWQFEYKTLLEKYEALLKEKQRLIVERDTLRETNEELRCAQVQQKSLKQADAVNERPSSPADNLAAEIMPAELKSRETIIRLQRENKVLCHQELSSQQRLMELQGQLEQSNRSKNRLETENRLHLQQITELKAQVEELQRSLQEQGSKAEDSSLLKRKLEEHFEKLHEAHSELQKKREYIDGLEPKVDSNTRKIDELQEILRKKDEDMRVMEERYKRYVEKARTVIKTLDPKQQTMKVGPEIQALKNQLHEKDVKIQHMEENAIHKNRTLERFEHEQLIKLSRFKQGMALHQQVTEERTQHPGHPQSFLGQQRLATNARRGHSGRLQQPLPR</sequence>
<reference evidence="10" key="2">
    <citation type="submission" date="2025-08" db="UniProtKB">
        <authorList>
            <consortium name="Ensembl"/>
        </authorList>
    </citation>
    <scope>IDENTIFICATION</scope>
</reference>
<name>H3AC46_LATCH</name>
<protein>
    <submittedName>
        <fullName evidence="10">Hook microtubule tethering protein 2</fullName>
    </submittedName>
</protein>
<dbReference type="InterPro" id="IPR043936">
    <property type="entry name" value="HOOK_N"/>
</dbReference>
<feature type="region of interest" description="Disordered" evidence="8">
    <location>
        <begin position="683"/>
        <end position="721"/>
    </location>
</feature>
<comment type="subcellular location">
    <subcellularLocation>
        <location evidence="1">Cytoplasm</location>
        <location evidence="1">Cytoskeleton</location>
    </subcellularLocation>
</comment>
<dbReference type="GO" id="GO:0031122">
    <property type="term" value="P:cytoplasmic microtubule organization"/>
    <property type="evidence" value="ECO:0007669"/>
    <property type="project" value="InterPro"/>
</dbReference>
<dbReference type="Gene3D" id="1.10.418.10">
    <property type="entry name" value="Calponin-like domain"/>
    <property type="match status" value="1"/>
</dbReference>
<evidence type="ECO:0000256" key="8">
    <source>
        <dbReference type="SAM" id="MobiDB-lite"/>
    </source>
</evidence>
<dbReference type="PROSITE" id="PS50021">
    <property type="entry name" value="CH"/>
    <property type="match status" value="1"/>
</dbReference>
<dbReference type="OMA" id="RGQLDTY"/>
<dbReference type="STRING" id="7897.ENSLACP00000007217"/>
<dbReference type="EMBL" id="AFYH01054228">
    <property type="status" value="NOT_ANNOTATED_CDS"/>
    <property type="molecule type" value="Genomic_DNA"/>
</dbReference>
<dbReference type="GO" id="GO:0005874">
    <property type="term" value="C:microtubule"/>
    <property type="evidence" value="ECO:0007669"/>
    <property type="project" value="UniProtKB-KW"/>
</dbReference>
<keyword evidence="5 7" id="KW-0175">Coiled coil</keyword>
<reference evidence="11" key="1">
    <citation type="submission" date="2011-08" db="EMBL/GenBank/DDBJ databases">
        <title>The draft genome of Latimeria chalumnae.</title>
        <authorList>
            <person name="Di Palma F."/>
            <person name="Alfoldi J."/>
            <person name="Johnson J."/>
            <person name="Berlin A."/>
            <person name="Gnerre S."/>
            <person name="Jaffe D."/>
            <person name="MacCallum I."/>
            <person name="Young S."/>
            <person name="Walker B.J."/>
            <person name="Lander E."/>
            <person name="Lindblad-Toh K."/>
        </authorList>
    </citation>
    <scope>NUCLEOTIDE SEQUENCE [LARGE SCALE GENOMIC DNA]</scope>
    <source>
        <strain evidence="11">Wild caught</strain>
    </source>
</reference>
<evidence type="ECO:0000256" key="7">
    <source>
        <dbReference type="SAM" id="Coils"/>
    </source>
</evidence>
<dbReference type="GO" id="GO:0030705">
    <property type="term" value="P:cytoskeleton-dependent intracellular transport"/>
    <property type="evidence" value="ECO:0007669"/>
    <property type="project" value="InterPro"/>
</dbReference>
<dbReference type="GO" id="GO:0010256">
    <property type="term" value="P:endomembrane system organization"/>
    <property type="evidence" value="ECO:0007669"/>
    <property type="project" value="UniProtKB-ARBA"/>
</dbReference>